<accession>A0A3N2E097</accession>
<keyword evidence="1" id="KW-0436">Ligase</keyword>
<dbReference type="PANTHER" id="PTHR43585">
    <property type="entry name" value="FUMIPYRROLE BIOSYNTHESIS PROTEIN C"/>
    <property type="match status" value="1"/>
</dbReference>
<dbReference type="PANTHER" id="PTHR43585:SF2">
    <property type="entry name" value="ATP-GRASP ENZYME FSQD"/>
    <property type="match status" value="1"/>
</dbReference>
<evidence type="ECO:0000313" key="6">
    <source>
        <dbReference type="EMBL" id="ROS05508.1"/>
    </source>
</evidence>
<evidence type="ECO:0000259" key="5">
    <source>
        <dbReference type="PROSITE" id="PS50975"/>
    </source>
</evidence>
<feature type="domain" description="ATP-grasp" evidence="5">
    <location>
        <begin position="115"/>
        <end position="303"/>
    </location>
</feature>
<dbReference type="RefSeq" id="WP_123711408.1">
    <property type="nucleotide sequence ID" value="NZ_RKHR01000003.1"/>
</dbReference>
<dbReference type="AlphaFoldDB" id="A0A3N2E097"/>
<keyword evidence="7" id="KW-1185">Reference proteome</keyword>
<dbReference type="GO" id="GO:0016874">
    <property type="term" value="F:ligase activity"/>
    <property type="evidence" value="ECO:0007669"/>
    <property type="project" value="UniProtKB-KW"/>
</dbReference>
<dbReference type="Pfam" id="PF13535">
    <property type="entry name" value="ATP-grasp_4"/>
    <property type="match status" value="1"/>
</dbReference>
<dbReference type="EMBL" id="RKHR01000003">
    <property type="protein sequence ID" value="ROS05508.1"/>
    <property type="molecule type" value="Genomic_DNA"/>
</dbReference>
<dbReference type="OrthoDB" id="9803907at2"/>
<reference evidence="6 7" key="1">
    <citation type="submission" date="2018-11" db="EMBL/GenBank/DDBJ databases">
        <title>Genomic Encyclopedia of Type Strains, Phase IV (KMG-IV): sequencing the most valuable type-strain genomes for metagenomic binning, comparative biology and taxonomic classification.</title>
        <authorList>
            <person name="Goeker M."/>
        </authorList>
    </citation>
    <scope>NUCLEOTIDE SEQUENCE [LARGE SCALE GENOMIC DNA]</scope>
    <source>
        <strain evidence="6 7">DSM 100316</strain>
    </source>
</reference>
<proteinExistence type="predicted"/>
<organism evidence="6 7">
    <name type="scientific">Sinobacterium caligoides</name>
    <dbReference type="NCBI Taxonomy" id="933926"/>
    <lineage>
        <taxon>Bacteria</taxon>
        <taxon>Pseudomonadati</taxon>
        <taxon>Pseudomonadota</taxon>
        <taxon>Gammaproteobacteria</taxon>
        <taxon>Cellvibrionales</taxon>
        <taxon>Spongiibacteraceae</taxon>
        <taxon>Sinobacterium</taxon>
    </lineage>
</organism>
<keyword evidence="2 4" id="KW-0547">Nucleotide-binding</keyword>
<dbReference type="InterPro" id="IPR052032">
    <property type="entry name" value="ATP-dep_AA_Ligase"/>
</dbReference>
<dbReference type="InterPro" id="IPR040570">
    <property type="entry name" value="LAL_C2"/>
</dbReference>
<gene>
    <name evidence="6" type="ORF">EDC56_1039</name>
</gene>
<keyword evidence="3 4" id="KW-0067">ATP-binding</keyword>
<sequence length="401" mass="44058">MAQCKHILVIGGIRETQDQLLQENVKITWFVQKDTMMAEDQSRPYQQMLSFSSDTSIELLTEIAKGIHSVTPFDHIGAFHDAAQPKAIAIAEALGLPFDYQMKTLEYTTNKYLMRKVLSEAGLCPASSAIVADDSQVATFLENNSKAQKFIAKPVDGTGSLGVSCFSCEQLADIDNNRPQYPSLMETFVQGNEYSVESFSENGEHHTIAITEKFKDETTFIESGHLVPARLKDKTERKVIQYVKNCLTALGVTSGPSHSEIIVNDETIFFIETHTRVGGDYIPLLVELVTGIDLYKLTAQQLLGQPLDSRVKQVSEKSRHASIQFILQDAVGAPITAVNGVERAEQLNGIEKVQMRYKAGDTLPQVKHSFDRAGLAIAVAGSADEALATSSEALSLIDFSH</sequence>
<dbReference type="GO" id="GO:0046872">
    <property type="term" value="F:metal ion binding"/>
    <property type="evidence" value="ECO:0007669"/>
    <property type="project" value="InterPro"/>
</dbReference>
<evidence type="ECO:0000256" key="4">
    <source>
        <dbReference type="PROSITE-ProRule" id="PRU00409"/>
    </source>
</evidence>
<protein>
    <submittedName>
        <fullName evidence="6">Biotin carboxylase</fullName>
    </submittedName>
</protein>
<evidence type="ECO:0000256" key="1">
    <source>
        <dbReference type="ARBA" id="ARBA00022598"/>
    </source>
</evidence>
<evidence type="ECO:0000313" key="7">
    <source>
        <dbReference type="Proteomes" id="UP000275394"/>
    </source>
</evidence>
<name>A0A3N2E097_9GAMM</name>
<dbReference type="InterPro" id="IPR011761">
    <property type="entry name" value="ATP-grasp"/>
</dbReference>
<comment type="caution">
    <text evidence="6">The sequence shown here is derived from an EMBL/GenBank/DDBJ whole genome shotgun (WGS) entry which is preliminary data.</text>
</comment>
<dbReference type="Gene3D" id="3.30.470.20">
    <property type="entry name" value="ATP-grasp fold, B domain"/>
    <property type="match status" value="1"/>
</dbReference>
<dbReference type="SUPFAM" id="SSF56059">
    <property type="entry name" value="Glutathione synthetase ATP-binding domain-like"/>
    <property type="match status" value="1"/>
</dbReference>
<dbReference type="GO" id="GO:0005524">
    <property type="term" value="F:ATP binding"/>
    <property type="evidence" value="ECO:0007669"/>
    <property type="project" value="UniProtKB-UniRule"/>
</dbReference>
<dbReference type="PROSITE" id="PS50975">
    <property type="entry name" value="ATP_GRASP"/>
    <property type="match status" value="1"/>
</dbReference>
<evidence type="ECO:0000256" key="2">
    <source>
        <dbReference type="ARBA" id="ARBA00022741"/>
    </source>
</evidence>
<dbReference type="Pfam" id="PF18603">
    <property type="entry name" value="LAL_C2"/>
    <property type="match status" value="1"/>
</dbReference>
<dbReference type="Proteomes" id="UP000275394">
    <property type="component" value="Unassembled WGS sequence"/>
</dbReference>
<evidence type="ECO:0000256" key="3">
    <source>
        <dbReference type="ARBA" id="ARBA00022840"/>
    </source>
</evidence>